<sequence length="77" mass="8362">MKKVAAVAGLFVVMAMVSSSWTPTTAARPYAEQHYSSGGSGNVALPPATHPRSLIRLLPLEQKWRRPCPKTNDPNNC</sequence>
<keyword evidence="1" id="KW-0732">Signal</keyword>
<dbReference type="Proteomes" id="UP000729402">
    <property type="component" value="Unassembled WGS sequence"/>
</dbReference>
<reference evidence="2" key="2">
    <citation type="submission" date="2021-02" db="EMBL/GenBank/DDBJ databases">
        <authorList>
            <person name="Kimball J.A."/>
            <person name="Haas M.W."/>
            <person name="Macchietto M."/>
            <person name="Kono T."/>
            <person name="Duquette J."/>
            <person name="Shao M."/>
        </authorList>
    </citation>
    <scope>NUCLEOTIDE SEQUENCE</scope>
    <source>
        <tissue evidence="2">Fresh leaf tissue</tissue>
    </source>
</reference>
<dbReference type="OrthoDB" id="10458038at2759"/>
<proteinExistence type="predicted"/>
<evidence type="ECO:0000313" key="2">
    <source>
        <dbReference type="EMBL" id="KAG8072312.1"/>
    </source>
</evidence>
<gene>
    <name evidence="2" type="ORF">GUJ93_ZPchr0006g42333</name>
</gene>
<evidence type="ECO:0000256" key="1">
    <source>
        <dbReference type="SAM" id="SignalP"/>
    </source>
</evidence>
<evidence type="ECO:0000313" key="3">
    <source>
        <dbReference type="Proteomes" id="UP000729402"/>
    </source>
</evidence>
<feature type="signal peptide" evidence="1">
    <location>
        <begin position="1"/>
        <end position="26"/>
    </location>
</feature>
<dbReference type="AlphaFoldDB" id="A0A8J5SM79"/>
<keyword evidence="3" id="KW-1185">Reference proteome</keyword>
<protein>
    <submittedName>
        <fullName evidence="2">Uncharacterized protein</fullName>
    </submittedName>
</protein>
<accession>A0A8J5SM79</accession>
<name>A0A8J5SM79_ZIZPA</name>
<organism evidence="2 3">
    <name type="scientific">Zizania palustris</name>
    <name type="common">Northern wild rice</name>
    <dbReference type="NCBI Taxonomy" id="103762"/>
    <lineage>
        <taxon>Eukaryota</taxon>
        <taxon>Viridiplantae</taxon>
        <taxon>Streptophyta</taxon>
        <taxon>Embryophyta</taxon>
        <taxon>Tracheophyta</taxon>
        <taxon>Spermatophyta</taxon>
        <taxon>Magnoliopsida</taxon>
        <taxon>Liliopsida</taxon>
        <taxon>Poales</taxon>
        <taxon>Poaceae</taxon>
        <taxon>BOP clade</taxon>
        <taxon>Oryzoideae</taxon>
        <taxon>Oryzeae</taxon>
        <taxon>Zizaniinae</taxon>
        <taxon>Zizania</taxon>
    </lineage>
</organism>
<reference evidence="2" key="1">
    <citation type="journal article" date="2021" name="bioRxiv">
        <title>Whole Genome Assembly and Annotation of Northern Wild Rice, Zizania palustris L., Supports a Whole Genome Duplication in the Zizania Genus.</title>
        <authorList>
            <person name="Haas M."/>
            <person name="Kono T."/>
            <person name="Macchietto M."/>
            <person name="Millas R."/>
            <person name="McGilp L."/>
            <person name="Shao M."/>
            <person name="Duquette J."/>
            <person name="Hirsch C.N."/>
            <person name="Kimball J."/>
        </authorList>
    </citation>
    <scope>NUCLEOTIDE SEQUENCE</scope>
    <source>
        <tissue evidence="2">Fresh leaf tissue</tissue>
    </source>
</reference>
<feature type="chain" id="PRO_5035164080" evidence="1">
    <location>
        <begin position="27"/>
        <end position="77"/>
    </location>
</feature>
<dbReference type="EMBL" id="JAAALK010000283">
    <property type="protein sequence ID" value="KAG8072312.1"/>
    <property type="molecule type" value="Genomic_DNA"/>
</dbReference>
<comment type="caution">
    <text evidence="2">The sequence shown here is derived from an EMBL/GenBank/DDBJ whole genome shotgun (WGS) entry which is preliminary data.</text>
</comment>